<dbReference type="GO" id="GO:0005886">
    <property type="term" value="C:plasma membrane"/>
    <property type="evidence" value="ECO:0007669"/>
    <property type="project" value="TreeGrafter"/>
</dbReference>
<evidence type="ECO:0000313" key="31">
    <source>
        <dbReference type="EMBL" id="GAD85914.1"/>
    </source>
</evidence>
<evidence type="ECO:0000256" key="20">
    <source>
        <dbReference type="ARBA" id="ARBA00050877"/>
    </source>
</evidence>
<sequence length="609" mass="66038">MGHYKSNVRDLEFNLLEVFGLADVLRSGAFGDLDDDTVRTMLAEAARIAEGPVAASFAETDRNPPEFDPSTHTVRLPEGFKHSVRAWQDAEWWRVAKSEAIGGIAAPRMLAWAINELLLGAQPAAYMYLTGPGMADIVERIGTDEQRRWGRLAVEKKWGATMVLTEPDAGSDVGAGRTKAVAQEDGSWHIEGVKRFITSADADDLSDNIIHQVLARPEGAGPGTKGLSLFLVPKFHFDSETGELGDRNGVFVTNVEHKMGLKASATCELTFGGHGVPAKGWLVGEVHNGIAQMFEVIEEARMMVGTKAIATLSTGYLNALEYAKTRVQGSDLTQIADKTAPKVTISHHPDVRRSLMMQKAYAEGLRAIYLYTAAHQDPATALHVSGADAELAARVNDLLLPIVKGVGSERAYQYLTDSLQTFGGSGFLQDYPIEQYIRDAKIDSLYEGTTAIQAQDFFFRKIARDRGVALAHVAEQVRVSAQPEAGTPEFKVERALLLTALEDVQAMTATLTQHLLAAADNGRELYKVGLESVRFLLAVGDLLIGWRLLAAAEVAAAALPSATKDRDLYQGKIAVASYFARTVLPRLSTDRAVISDIDAAIMDLDVAAF</sequence>
<evidence type="ECO:0000256" key="4">
    <source>
        <dbReference type="ARBA" id="ARBA00011738"/>
    </source>
</evidence>
<evidence type="ECO:0000256" key="5">
    <source>
        <dbReference type="ARBA" id="ARBA00012033"/>
    </source>
</evidence>
<dbReference type="OrthoDB" id="9807883at2"/>
<dbReference type="SUPFAM" id="SSF56645">
    <property type="entry name" value="Acyl-CoA dehydrogenase NM domain-like"/>
    <property type="match status" value="1"/>
</dbReference>
<name>U5ELC8_NOCAS</name>
<dbReference type="InterPro" id="IPR036250">
    <property type="entry name" value="AcylCo_DH-like_C"/>
</dbReference>
<comment type="catalytic activity">
    <reaction evidence="19">
        <text>decanoyl-CoA + oxidized [electron-transfer flavoprotein] + H(+) = (2E)-decenoyl-CoA + reduced [electron-transfer flavoprotein]</text>
        <dbReference type="Rhea" id="RHEA:48176"/>
        <dbReference type="Rhea" id="RHEA-COMP:10685"/>
        <dbReference type="Rhea" id="RHEA-COMP:10686"/>
        <dbReference type="ChEBI" id="CHEBI:15378"/>
        <dbReference type="ChEBI" id="CHEBI:57692"/>
        <dbReference type="ChEBI" id="CHEBI:58307"/>
        <dbReference type="ChEBI" id="CHEBI:61406"/>
        <dbReference type="ChEBI" id="CHEBI:61430"/>
    </reaction>
</comment>
<comment type="subunit">
    <text evidence="4">Homodimer.</text>
</comment>
<reference evidence="31 32" key="1">
    <citation type="journal article" date="2014" name="BMC Genomics">
        <title>Genome based analysis of type-I polyketide synthase and nonribosomal peptide synthetase gene clusters in seven strains of five representative Nocardia species.</title>
        <authorList>
            <person name="Komaki H."/>
            <person name="Ichikawa N."/>
            <person name="Hosoyama A."/>
            <person name="Takahashi-Nakaguchi A."/>
            <person name="Matsuzawa T."/>
            <person name="Suzuki K."/>
            <person name="Fujita N."/>
            <person name="Gonoi T."/>
        </authorList>
    </citation>
    <scope>NUCLEOTIDE SEQUENCE [LARGE SCALE GENOMIC DNA]</scope>
    <source>
        <strain evidence="31 32">NBRC 15531</strain>
    </source>
</reference>
<evidence type="ECO:0000256" key="14">
    <source>
        <dbReference type="ARBA" id="ARBA00048375"/>
    </source>
</evidence>
<dbReference type="Pfam" id="PF00441">
    <property type="entry name" value="Acyl-CoA_dh_1"/>
    <property type="match status" value="1"/>
</dbReference>
<evidence type="ECO:0000256" key="24">
    <source>
        <dbReference type="ARBA" id="ARBA00075470"/>
    </source>
</evidence>
<comment type="catalytic activity">
    <reaction evidence="17">
        <text>dodecanoyl-CoA + oxidized [electron-transfer flavoprotein] + H(+) = (2E)-dodecenoyl-CoA + reduced [electron-transfer flavoprotein]</text>
        <dbReference type="Rhea" id="RHEA:47296"/>
        <dbReference type="Rhea" id="RHEA-COMP:10685"/>
        <dbReference type="Rhea" id="RHEA-COMP:10686"/>
        <dbReference type="ChEBI" id="CHEBI:15378"/>
        <dbReference type="ChEBI" id="CHEBI:57330"/>
        <dbReference type="ChEBI" id="CHEBI:57375"/>
        <dbReference type="ChEBI" id="CHEBI:57692"/>
        <dbReference type="ChEBI" id="CHEBI:58307"/>
    </reaction>
</comment>
<keyword evidence="9 27" id="KW-0274">FAD</keyword>
<evidence type="ECO:0000256" key="17">
    <source>
        <dbReference type="ARBA" id="ARBA00050336"/>
    </source>
</evidence>
<accession>U5ELC8</accession>
<evidence type="ECO:0000256" key="3">
    <source>
        <dbReference type="ARBA" id="ARBA00009347"/>
    </source>
</evidence>
<dbReference type="Pfam" id="PF02770">
    <property type="entry name" value="Acyl-CoA_dh_M"/>
    <property type="match status" value="1"/>
</dbReference>
<evidence type="ECO:0000256" key="12">
    <source>
        <dbReference type="ARBA" id="ARBA00023098"/>
    </source>
</evidence>
<evidence type="ECO:0000256" key="10">
    <source>
        <dbReference type="ARBA" id="ARBA00022832"/>
    </source>
</evidence>
<evidence type="ECO:0000256" key="9">
    <source>
        <dbReference type="ARBA" id="ARBA00022827"/>
    </source>
</evidence>
<dbReference type="InterPro" id="IPR025878">
    <property type="entry name" value="Acyl-CoA_dh-like_C_dom"/>
</dbReference>
<feature type="domain" description="Acyl-CoA dehydrogenase/oxidase C-terminal" evidence="28">
    <location>
        <begin position="288"/>
        <end position="454"/>
    </location>
</feature>
<dbReference type="Pfam" id="PF12806">
    <property type="entry name" value="Acyl-CoA_dh_C"/>
    <property type="match status" value="1"/>
</dbReference>
<dbReference type="PANTHER" id="PTHR42803">
    <property type="entry name" value="ACYL-COA DEHYDROGENASE"/>
    <property type="match status" value="1"/>
</dbReference>
<comment type="catalytic activity">
    <reaction evidence="20">
        <text>octadecanoyl-CoA + oxidized [electron-transfer flavoprotein] + H(+) = (2E)-octadecenoyl-CoA + reduced [electron-transfer flavoprotein]</text>
        <dbReference type="Rhea" id="RHEA:47240"/>
        <dbReference type="Rhea" id="RHEA-COMP:10685"/>
        <dbReference type="Rhea" id="RHEA-COMP:10686"/>
        <dbReference type="ChEBI" id="CHEBI:15378"/>
        <dbReference type="ChEBI" id="CHEBI:57394"/>
        <dbReference type="ChEBI" id="CHEBI:57692"/>
        <dbReference type="ChEBI" id="CHEBI:58307"/>
        <dbReference type="ChEBI" id="CHEBI:71412"/>
    </reaction>
</comment>
<evidence type="ECO:0000256" key="11">
    <source>
        <dbReference type="ARBA" id="ARBA00023002"/>
    </source>
</evidence>
<dbReference type="GO" id="GO:0004466">
    <property type="term" value="F:long-chain fatty acyl-CoA dehydrogenase activity"/>
    <property type="evidence" value="ECO:0007669"/>
    <property type="project" value="UniProtKB-EC"/>
</dbReference>
<dbReference type="Proteomes" id="UP000017048">
    <property type="component" value="Unassembled WGS sequence"/>
</dbReference>
<evidence type="ECO:0000256" key="16">
    <source>
        <dbReference type="ARBA" id="ARBA00050315"/>
    </source>
</evidence>
<evidence type="ECO:0000256" key="7">
    <source>
        <dbReference type="ARBA" id="ARBA00012046"/>
    </source>
</evidence>
<keyword evidence="10" id="KW-0276">Fatty acid metabolism</keyword>
<comment type="catalytic activity">
    <reaction evidence="13">
        <text>a medium-chain 2,3-saturated fatty acyl-CoA + oxidized [electron-transfer flavoprotein] + H(+) = a medium-chain (2E)-enoyl-CoA + reduced [electron-transfer flavoprotein]</text>
        <dbReference type="Rhea" id="RHEA:14477"/>
        <dbReference type="Rhea" id="RHEA-COMP:10685"/>
        <dbReference type="Rhea" id="RHEA-COMP:10686"/>
        <dbReference type="ChEBI" id="CHEBI:15378"/>
        <dbReference type="ChEBI" id="CHEBI:57692"/>
        <dbReference type="ChEBI" id="CHEBI:58307"/>
        <dbReference type="ChEBI" id="CHEBI:83723"/>
        <dbReference type="ChEBI" id="CHEBI:83726"/>
        <dbReference type="EC" id="1.3.8.7"/>
    </reaction>
</comment>
<evidence type="ECO:0000259" key="28">
    <source>
        <dbReference type="Pfam" id="PF00441"/>
    </source>
</evidence>
<gene>
    <name evidence="31" type="ORF">NCAST_32_03990</name>
</gene>
<feature type="domain" description="Acetyl-CoA dehydrogenase-like C-terminal" evidence="30">
    <location>
        <begin position="478"/>
        <end position="605"/>
    </location>
</feature>
<feature type="domain" description="Acyl-CoA oxidase/dehydrogenase middle" evidence="29">
    <location>
        <begin position="162"/>
        <end position="271"/>
    </location>
</feature>
<dbReference type="AlphaFoldDB" id="U5ELC8"/>
<evidence type="ECO:0000256" key="26">
    <source>
        <dbReference type="ARBA" id="ARBA00077336"/>
    </source>
</evidence>
<proteinExistence type="inferred from homology"/>
<comment type="caution">
    <text evidence="31">The sequence shown here is derived from an EMBL/GenBank/DDBJ whole genome shotgun (WGS) entry which is preliminary data.</text>
</comment>
<evidence type="ECO:0000256" key="19">
    <source>
        <dbReference type="ARBA" id="ARBA00050703"/>
    </source>
</evidence>
<comment type="catalytic activity">
    <reaction evidence="21">
        <text>oxidized [electron-transfer flavoprotein] + hexadecanoyl-CoA + H(+) = (2E)-hexadecenoyl-CoA + reduced [electron-transfer flavoprotein]</text>
        <dbReference type="Rhea" id="RHEA:43448"/>
        <dbReference type="Rhea" id="RHEA-COMP:10685"/>
        <dbReference type="Rhea" id="RHEA-COMP:10686"/>
        <dbReference type="ChEBI" id="CHEBI:15378"/>
        <dbReference type="ChEBI" id="CHEBI:57379"/>
        <dbReference type="ChEBI" id="CHEBI:57692"/>
        <dbReference type="ChEBI" id="CHEBI:58307"/>
        <dbReference type="ChEBI" id="CHEBI:61526"/>
    </reaction>
</comment>
<dbReference type="EC" id="1.3.8.7" evidence="5"/>
<comment type="cofactor">
    <cofactor evidence="1 27">
        <name>FAD</name>
        <dbReference type="ChEBI" id="CHEBI:57692"/>
    </cofactor>
</comment>
<organism evidence="31 32">
    <name type="scientific">Nocardia asteroides NBRC 15531</name>
    <dbReference type="NCBI Taxonomy" id="1110697"/>
    <lineage>
        <taxon>Bacteria</taxon>
        <taxon>Bacillati</taxon>
        <taxon>Actinomycetota</taxon>
        <taxon>Actinomycetes</taxon>
        <taxon>Mycobacteriales</taxon>
        <taxon>Nocardiaceae</taxon>
        <taxon>Nocardia</taxon>
    </lineage>
</organism>
<evidence type="ECO:0000259" key="29">
    <source>
        <dbReference type="Pfam" id="PF02770"/>
    </source>
</evidence>
<dbReference type="EMBL" id="BAFO02000032">
    <property type="protein sequence ID" value="GAD85914.1"/>
    <property type="molecule type" value="Genomic_DNA"/>
</dbReference>
<dbReference type="GO" id="GO:0070991">
    <property type="term" value="F:medium-chain fatty acyl-CoA dehydrogenase activity"/>
    <property type="evidence" value="ECO:0007669"/>
    <property type="project" value="UniProtKB-EC"/>
</dbReference>
<dbReference type="SUPFAM" id="SSF47203">
    <property type="entry name" value="Acyl-CoA dehydrogenase C-terminal domain-like"/>
    <property type="match status" value="1"/>
</dbReference>
<dbReference type="EC" id="1.3.8.1" evidence="7"/>
<dbReference type="InterPro" id="IPR006091">
    <property type="entry name" value="Acyl-CoA_Oxase/DH_mid-dom"/>
</dbReference>
<evidence type="ECO:0000313" key="32">
    <source>
        <dbReference type="Proteomes" id="UP000017048"/>
    </source>
</evidence>
<dbReference type="InterPro" id="IPR009100">
    <property type="entry name" value="AcylCoA_DH/oxidase_NM_dom_sf"/>
</dbReference>
<dbReference type="EC" id="1.3.8.8" evidence="6"/>
<comment type="function">
    <text evidence="22">Acyl-CoA dehydrogenase that exhibits broad specificity for linear acyl-CoA substrates, with a preference for long-chain substrates.</text>
</comment>
<dbReference type="PANTHER" id="PTHR42803:SF1">
    <property type="entry name" value="BROAD-SPECIFICITY LINEAR ACYL-COA DEHYDROGENASE FADE5"/>
    <property type="match status" value="1"/>
</dbReference>
<protein>
    <recommendedName>
        <fullName evidence="23">Broad-specificity linear acyl-CoA dehydrogenase FadE5</fullName>
        <ecNumber evidence="7">1.3.8.1</ecNumber>
        <ecNumber evidence="5">1.3.8.7</ecNumber>
        <ecNumber evidence="6">1.3.8.8</ecNumber>
    </recommendedName>
    <alternativeName>
        <fullName evidence="25">Long-chain-acyl-CoA dehydrogenase</fullName>
    </alternativeName>
    <alternativeName>
        <fullName evidence="26">Medium-chain-acyl-CoA dehydrogenase</fullName>
    </alternativeName>
    <alternativeName>
        <fullName evidence="24">Short-chain-acyl-CoA dehydrogenase</fullName>
    </alternativeName>
</protein>
<keyword evidence="12" id="KW-0443">Lipid metabolism</keyword>
<dbReference type="GO" id="GO:0006631">
    <property type="term" value="P:fatty acid metabolic process"/>
    <property type="evidence" value="ECO:0007669"/>
    <property type="project" value="UniProtKB-KW"/>
</dbReference>
<comment type="similarity">
    <text evidence="3 27">Belongs to the acyl-CoA dehydrogenase family.</text>
</comment>
<comment type="catalytic activity">
    <reaction evidence="18">
        <text>butanoyl-CoA + oxidized [electron-transfer flavoprotein] + H(+) = (2E)-butenoyl-CoA + reduced [electron-transfer flavoprotein]</text>
        <dbReference type="Rhea" id="RHEA:24004"/>
        <dbReference type="Rhea" id="RHEA-COMP:10685"/>
        <dbReference type="Rhea" id="RHEA-COMP:10686"/>
        <dbReference type="ChEBI" id="CHEBI:15378"/>
        <dbReference type="ChEBI" id="CHEBI:57332"/>
        <dbReference type="ChEBI" id="CHEBI:57371"/>
        <dbReference type="ChEBI" id="CHEBI:57692"/>
        <dbReference type="ChEBI" id="CHEBI:58307"/>
    </reaction>
</comment>
<dbReference type="eggNOG" id="COG1960">
    <property type="taxonomic scope" value="Bacteria"/>
</dbReference>
<dbReference type="InterPro" id="IPR009075">
    <property type="entry name" value="AcylCo_DH/oxidase_C"/>
</dbReference>
<dbReference type="STRING" id="1824.SAMN05444423_102703"/>
<evidence type="ECO:0000256" key="2">
    <source>
        <dbReference type="ARBA" id="ARBA00004872"/>
    </source>
</evidence>
<evidence type="ECO:0000256" key="1">
    <source>
        <dbReference type="ARBA" id="ARBA00001974"/>
    </source>
</evidence>
<dbReference type="FunFam" id="2.40.110.20:FF:000001">
    <property type="entry name" value="Acyl-CoA dehydrogenase AidB"/>
    <property type="match status" value="1"/>
</dbReference>
<evidence type="ECO:0000256" key="22">
    <source>
        <dbReference type="ARBA" id="ARBA00054301"/>
    </source>
</evidence>
<evidence type="ECO:0000256" key="21">
    <source>
        <dbReference type="ARBA" id="ARBA00052387"/>
    </source>
</evidence>
<evidence type="ECO:0000256" key="25">
    <source>
        <dbReference type="ARBA" id="ARBA00077090"/>
    </source>
</evidence>
<evidence type="ECO:0000256" key="8">
    <source>
        <dbReference type="ARBA" id="ARBA00022630"/>
    </source>
</evidence>
<comment type="catalytic activity">
    <reaction evidence="15">
        <text>a long-chain 2,3-saturated fatty acyl-CoA + oxidized [electron-transfer flavoprotein] + H(+) = a long-chain (2E)-enoyl-CoA + reduced [electron-transfer flavoprotein]</text>
        <dbReference type="Rhea" id="RHEA:17721"/>
        <dbReference type="Rhea" id="RHEA-COMP:10685"/>
        <dbReference type="Rhea" id="RHEA-COMP:10686"/>
        <dbReference type="ChEBI" id="CHEBI:15378"/>
        <dbReference type="ChEBI" id="CHEBI:57692"/>
        <dbReference type="ChEBI" id="CHEBI:58307"/>
        <dbReference type="ChEBI" id="CHEBI:83721"/>
        <dbReference type="ChEBI" id="CHEBI:83727"/>
        <dbReference type="EC" id="1.3.8.8"/>
    </reaction>
</comment>
<comment type="catalytic activity">
    <reaction evidence="16">
        <text>a short-chain 2,3-saturated fatty acyl-CoA + oxidized [electron-transfer flavoprotein] + H(+) = a short-chain (2E)-enoyl-CoA + reduced [electron-transfer flavoprotein]</text>
        <dbReference type="Rhea" id="RHEA:47196"/>
        <dbReference type="Rhea" id="RHEA-COMP:10685"/>
        <dbReference type="Rhea" id="RHEA-COMP:10686"/>
        <dbReference type="ChEBI" id="CHEBI:15378"/>
        <dbReference type="ChEBI" id="CHEBI:57692"/>
        <dbReference type="ChEBI" id="CHEBI:58307"/>
        <dbReference type="ChEBI" id="CHEBI:87487"/>
        <dbReference type="ChEBI" id="CHEBI:87488"/>
        <dbReference type="EC" id="1.3.8.1"/>
    </reaction>
</comment>
<dbReference type="GO" id="GO:0016937">
    <property type="term" value="F:short-chain fatty acyl-CoA dehydrogenase activity"/>
    <property type="evidence" value="ECO:0007669"/>
    <property type="project" value="UniProtKB-EC"/>
</dbReference>
<keyword evidence="8 27" id="KW-0285">Flavoprotein</keyword>
<comment type="pathway">
    <text evidence="2">Lipid metabolism; fatty acid metabolism.</text>
</comment>
<evidence type="ECO:0000256" key="6">
    <source>
        <dbReference type="ARBA" id="ARBA00012040"/>
    </source>
</evidence>
<dbReference type="Gene3D" id="1.20.140.10">
    <property type="entry name" value="Butyryl-CoA Dehydrogenase, subunit A, domain 3"/>
    <property type="match status" value="1"/>
</dbReference>
<keyword evidence="11 27" id="KW-0560">Oxidoreductase</keyword>
<evidence type="ECO:0000256" key="15">
    <source>
        <dbReference type="ARBA" id="ARBA00049247"/>
    </source>
</evidence>
<dbReference type="GeneID" id="91517731"/>
<dbReference type="Gene3D" id="2.40.110.20">
    <property type="match status" value="1"/>
</dbReference>
<evidence type="ECO:0000259" key="30">
    <source>
        <dbReference type="Pfam" id="PF12806"/>
    </source>
</evidence>
<evidence type="ECO:0000256" key="23">
    <source>
        <dbReference type="ARBA" id="ARBA00069359"/>
    </source>
</evidence>
<evidence type="ECO:0000256" key="13">
    <source>
        <dbReference type="ARBA" id="ARBA00047882"/>
    </source>
</evidence>
<keyword evidence="32" id="KW-1185">Reference proteome</keyword>
<dbReference type="RefSeq" id="WP_019047311.1">
    <property type="nucleotide sequence ID" value="NZ_BAFO02000032.1"/>
</dbReference>
<evidence type="ECO:0000256" key="18">
    <source>
        <dbReference type="ARBA" id="ARBA00050695"/>
    </source>
</evidence>
<dbReference type="FunFam" id="1.20.140.10:FF:000016">
    <property type="entry name" value="Acyl-CoA dehydrogenase FadE5"/>
    <property type="match status" value="1"/>
</dbReference>
<dbReference type="InterPro" id="IPR052166">
    <property type="entry name" value="Diverse_Acyl-CoA_DH"/>
</dbReference>
<evidence type="ECO:0000256" key="27">
    <source>
        <dbReference type="RuleBase" id="RU362125"/>
    </source>
</evidence>
<comment type="catalytic activity">
    <reaction evidence="14">
        <text>hexanoyl-CoA + oxidized [electron-transfer flavoprotein] + H(+) = (2E)-hexenoyl-CoA + reduced [electron-transfer flavoprotein]</text>
        <dbReference type="Rhea" id="RHEA:43464"/>
        <dbReference type="Rhea" id="RHEA-COMP:10685"/>
        <dbReference type="Rhea" id="RHEA-COMP:10686"/>
        <dbReference type="ChEBI" id="CHEBI:15378"/>
        <dbReference type="ChEBI" id="CHEBI:57692"/>
        <dbReference type="ChEBI" id="CHEBI:58307"/>
        <dbReference type="ChEBI" id="CHEBI:62077"/>
        <dbReference type="ChEBI" id="CHEBI:62620"/>
    </reaction>
</comment>